<dbReference type="PANTHER" id="PTHR43072">
    <property type="entry name" value="N-ACETYLTRANSFERASE"/>
    <property type="match status" value="1"/>
</dbReference>
<evidence type="ECO:0000259" key="3">
    <source>
        <dbReference type="PROSITE" id="PS51186"/>
    </source>
</evidence>
<dbReference type="Proteomes" id="UP000199144">
    <property type="component" value="Unassembled WGS sequence"/>
</dbReference>
<keyword evidence="5" id="KW-1185">Reference proteome</keyword>
<keyword evidence="2" id="KW-0012">Acyltransferase</keyword>
<name>A0A1I4RIN5_9RHOB</name>
<dbReference type="EMBL" id="FOTQ01000008">
    <property type="protein sequence ID" value="SFM52118.1"/>
    <property type="molecule type" value="Genomic_DNA"/>
</dbReference>
<dbReference type="Pfam" id="PF00583">
    <property type="entry name" value="Acetyltransf_1"/>
    <property type="match status" value="1"/>
</dbReference>
<evidence type="ECO:0000256" key="1">
    <source>
        <dbReference type="ARBA" id="ARBA00022679"/>
    </source>
</evidence>
<accession>A0A1I4RIN5</accession>
<dbReference type="GO" id="GO:0016747">
    <property type="term" value="F:acyltransferase activity, transferring groups other than amino-acyl groups"/>
    <property type="evidence" value="ECO:0007669"/>
    <property type="project" value="InterPro"/>
</dbReference>
<dbReference type="STRING" id="254406.SAMN04488042_10896"/>
<dbReference type="PANTHER" id="PTHR43072:SF23">
    <property type="entry name" value="UPF0039 PROTEIN C11D3.02C"/>
    <property type="match status" value="1"/>
</dbReference>
<evidence type="ECO:0000256" key="2">
    <source>
        <dbReference type="ARBA" id="ARBA00023315"/>
    </source>
</evidence>
<dbReference type="InterPro" id="IPR016181">
    <property type="entry name" value="Acyl_CoA_acyltransferase"/>
</dbReference>
<dbReference type="RefSeq" id="WP_093095386.1">
    <property type="nucleotide sequence ID" value="NZ_FOTQ01000008.1"/>
</dbReference>
<dbReference type="InterPro" id="IPR000182">
    <property type="entry name" value="GNAT_dom"/>
</dbReference>
<dbReference type="PROSITE" id="PS51186">
    <property type="entry name" value="GNAT"/>
    <property type="match status" value="1"/>
</dbReference>
<organism evidence="4 5">
    <name type="scientific">Shimia aestuarii</name>
    <dbReference type="NCBI Taxonomy" id="254406"/>
    <lineage>
        <taxon>Bacteria</taxon>
        <taxon>Pseudomonadati</taxon>
        <taxon>Pseudomonadota</taxon>
        <taxon>Alphaproteobacteria</taxon>
        <taxon>Rhodobacterales</taxon>
        <taxon>Roseobacteraceae</taxon>
    </lineage>
</organism>
<protein>
    <submittedName>
        <fullName evidence="4">Phosphinothricin acetyltransferase</fullName>
    </submittedName>
</protein>
<sequence>MKLRQAEPGDAMAIARIWNREIRDGVSTFNSVEKPVEEVAGMIAARPQAWIVAEVEGVVAGFATWSQFRGGVGYAHSFEHTVHLDAVARGRGVGRALMAAAEEGARREGAHVLVAGISGENAAGIAFHEAMEFRHVGRMPEVGRKFGRWMDLILMQKML</sequence>
<dbReference type="CDD" id="cd04301">
    <property type="entry name" value="NAT_SF"/>
    <property type="match status" value="1"/>
</dbReference>
<dbReference type="OrthoDB" id="5459937at2"/>
<dbReference type="Gene3D" id="3.40.630.30">
    <property type="match status" value="1"/>
</dbReference>
<evidence type="ECO:0000313" key="5">
    <source>
        <dbReference type="Proteomes" id="UP000199144"/>
    </source>
</evidence>
<evidence type="ECO:0000313" key="4">
    <source>
        <dbReference type="EMBL" id="SFM52118.1"/>
    </source>
</evidence>
<proteinExistence type="predicted"/>
<reference evidence="4 5" key="1">
    <citation type="submission" date="2016-10" db="EMBL/GenBank/DDBJ databases">
        <authorList>
            <person name="de Groot N.N."/>
        </authorList>
    </citation>
    <scope>NUCLEOTIDE SEQUENCE [LARGE SCALE GENOMIC DNA]</scope>
    <source>
        <strain evidence="4 5">DSM 15283</strain>
    </source>
</reference>
<dbReference type="SUPFAM" id="SSF55729">
    <property type="entry name" value="Acyl-CoA N-acyltransferases (Nat)"/>
    <property type="match status" value="1"/>
</dbReference>
<keyword evidence="1 4" id="KW-0808">Transferase</keyword>
<feature type="domain" description="N-acetyltransferase" evidence="3">
    <location>
        <begin position="1"/>
        <end position="159"/>
    </location>
</feature>
<gene>
    <name evidence="4" type="ORF">SAMN04488042_10896</name>
</gene>
<dbReference type="AlphaFoldDB" id="A0A1I4RIN5"/>